<gene>
    <name evidence="2" type="ORF">SAMN04488502_11172</name>
</gene>
<evidence type="ECO:0000313" key="2">
    <source>
        <dbReference type="EMBL" id="SDN07286.1"/>
    </source>
</evidence>
<dbReference type="Proteomes" id="UP000214880">
    <property type="component" value="Unassembled WGS sequence"/>
</dbReference>
<dbReference type="OrthoDB" id="156858at2"/>
<dbReference type="EMBL" id="FNHB01000011">
    <property type="protein sequence ID" value="SDN07286.1"/>
    <property type="molecule type" value="Genomic_DNA"/>
</dbReference>
<keyword evidence="1" id="KW-1133">Transmembrane helix</keyword>
<feature type="transmembrane region" description="Helical" evidence="1">
    <location>
        <begin position="139"/>
        <end position="158"/>
    </location>
</feature>
<evidence type="ECO:0008006" key="4">
    <source>
        <dbReference type="Google" id="ProtNLM"/>
    </source>
</evidence>
<sequence length="174" mass="19982">MRKLTVKETAWLKIFHLLFVGAWLGGQMSLILIQHIKYNLALPEHQYGILASVKAIDDIVVVGGAVGCLLTGLVYSLVTPWGFFKFRWVGVKWISTILLILFGTFFLGPWLNEMTQISANEYALALMNRQYLYDEKMNMIWGSLQFGVNIFLVIISVLKPWKRQKNQMEQLIKA</sequence>
<evidence type="ECO:0000256" key="1">
    <source>
        <dbReference type="SAM" id="Phobius"/>
    </source>
</evidence>
<organism evidence="2 3">
    <name type="scientific">Dendrosporobacter quercicolus</name>
    <dbReference type="NCBI Taxonomy" id="146817"/>
    <lineage>
        <taxon>Bacteria</taxon>
        <taxon>Bacillati</taxon>
        <taxon>Bacillota</taxon>
        <taxon>Negativicutes</taxon>
        <taxon>Selenomonadales</taxon>
        <taxon>Sporomusaceae</taxon>
        <taxon>Dendrosporobacter</taxon>
    </lineage>
</organism>
<evidence type="ECO:0000313" key="3">
    <source>
        <dbReference type="Proteomes" id="UP000214880"/>
    </source>
</evidence>
<accession>A0A1G9YFF3</accession>
<name>A0A1G9YFF3_9FIRM</name>
<dbReference type="AlphaFoldDB" id="A0A1G9YFF3"/>
<keyword evidence="3" id="KW-1185">Reference proteome</keyword>
<feature type="transmembrane region" description="Helical" evidence="1">
    <location>
        <begin position="59"/>
        <end position="78"/>
    </location>
</feature>
<keyword evidence="1" id="KW-0472">Membrane</keyword>
<dbReference type="RefSeq" id="WP_092074660.1">
    <property type="nucleotide sequence ID" value="NZ_FNHB01000011.1"/>
</dbReference>
<dbReference type="STRING" id="146817.SAMN04488502_11172"/>
<proteinExistence type="predicted"/>
<keyword evidence="1" id="KW-0812">Transmembrane</keyword>
<protein>
    <recommendedName>
        <fullName evidence="4">DUF2269 domain-containing protein</fullName>
    </recommendedName>
</protein>
<feature type="transmembrane region" description="Helical" evidence="1">
    <location>
        <begin position="90"/>
        <end position="111"/>
    </location>
</feature>
<reference evidence="2 3" key="1">
    <citation type="submission" date="2016-10" db="EMBL/GenBank/DDBJ databases">
        <authorList>
            <person name="de Groot N.N."/>
        </authorList>
    </citation>
    <scope>NUCLEOTIDE SEQUENCE [LARGE SCALE GENOMIC DNA]</scope>
    <source>
        <strain evidence="2 3">DSM 1736</strain>
    </source>
</reference>
<feature type="transmembrane region" description="Helical" evidence="1">
    <location>
        <begin position="12"/>
        <end position="33"/>
    </location>
</feature>